<comment type="caution">
    <text evidence="1">The sequence shown here is derived from an EMBL/GenBank/DDBJ whole genome shotgun (WGS) entry which is preliminary data.</text>
</comment>
<evidence type="ECO:0000313" key="2">
    <source>
        <dbReference type="Proteomes" id="UP000570823"/>
    </source>
</evidence>
<keyword evidence="2" id="KW-1185">Reference proteome</keyword>
<organism evidence="1 2">
    <name type="scientific">Methanofollis tationis</name>
    <dbReference type="NCBI Taxonomy" id="81417"/>
    <lineage>
        <taxon>Archaea</taxon>
        <taxon>Methanobacteriati</taxon>
        <taxon>Methanobacteriota</taxon>
        <taxon>Stenosarchaea group</taxon>
        <taxon>Methanomicrobia</taxon>
        <taxon>Methanomicrobiales</taxon>
        <taxon>Methanomicrobiaceae</taxon>
        <taxon>Methanofollis</taxon>
    </lineage>
</organism>
<accession>A0A7K4HLK6</accession>
<dbReference type="PROSITE" id="PS51257">
    <property type="entry name" value="PROKAR_LIPOPROTEIN"/>
    <property type="match status" value="1"/>
</dbReference>
<evidence type="ECO:0000313" key="1">
    <source>
        <dbReference type="EMBL" id="NVO66079.1"/>
    </source>
</evidence>
<protein>
    <submittedName>
        <fullName evidence="1">Uncharacterized protein</fullName>
    </submittedName>
</protein>
<dbReference type="RefSeq" id="WP_176787712.1">
    <property type="nucleotide sequence ID" value="NZ_JABXWR010000001.1"/>
</dbReference>
<reference evidence="1 2" key="1">
    <citation type="submission" date="2020-06" db="EMBL/GenBank/DDBJ databases">
        <title>Methanofollis fontis sp. nov., a methanogen isolated from marine sediments near a cold seep at Four-Way Closure Ridge offshore southwestern Taiwan.</title>
        <authorList>
            <person name="Chen S.-C."/>
            <person name="Teng N.-H."/>
            <person name="Lin Y.-S."/>
            <person name="Lai M.-C."/>
            <person name="Chen H.-H."/>
            <person name="Wang C.-C."/>
        </authorList>
    </citation>
    <scope>NUCLEOTIDE SEQUENCE [LARGE SCALE GENOMIC DNA]</scope>
    <source>
        <strain evidence="1 2">DSM 2702</strain>
    </source>
</reference>
<gene>
    <name evidence="1" type="ORF">HWN36_01830</name>
</gene>
<proteinExistence type="predicted"/>
<sequence length="220" mass="23548">MKFLQVGLVIFAGIALLAAGCVEATPGEGGSDTPFWVKETTAPVGTPTTTAILDSEYVSPATPYPATTTPATIPSTRQVPENIQDKPVYPEVLRETIDLKGEAHAWTINAAYPPLIVDFVVKPETQTRTIVYQSSYGDRDEEKSTVTRISPNSHLEVTIRDADGNIVAQDGFNGKYTVGKSKQLLVLRGGVYQVDLRGTAIVADISIKIGKIEGENAVSA</sequence>
<dbReference type="Proteomes" id="UP000570823">
    <property type="component" value="Unassembled WGS sequence"/>
</dbReference>
<name>A0A7K4HLK6_9EURY</name>
<dbReference type="OrthoDB" id="106341at2157"/>
<dbReference type="AlphaFoldDB" id="A0A7K4HLK6"/>
<dbReference type="EMBL" id="JABXWR010000001">
    <property type="protein sequence ID" value="NVO66079.1"/>
    <property type="molecule type" value="Genomic_DNA"/>
</dbReference>